<reference evidence="5 6" key="1">
    <citation type="journal article" date="2022" name="Allergy">
        <title>Genome assembly and annotation of Periplaneta americana reveal a comprehensive cockroach allergen profile.</title>
        <authorList>
            <person name="Wang L."/>
            <person name="Xiong Q."/>
            <person name="Saelim N."/>
            <person name="Wang L."/>
            <person name="Nong W."/>
            <person name="Wan A.T."/>
            <person name="Shi M."/>
            <person name="Liu X."/>
            <person name="Cao Q."/>
            <person name="Hui J.H.L."/>
            <person name="Sookrung N."/>
            <person name="Leung T.F."/>
            <person name="Tungtrongchitr A."/>
            <person name="Tsui S.K.W."/>
        </authorList>
    </citation>
    <scope>NUCLEOTIDE SEQUENCE [LARGE SCALE GENOMIC DNA]</scope>
    <source>
        <strain evidence="5">PWHHKU_190912</strain>
    </source>
</reference>
<proteinExistence type="inferred from homology"/>
<comment type="caution">
    <text evidence="5">The sequence shown here is derived from an EMBL/GenBank/DDBJ whole genome shotgun (WGS) entry which is preliminary data.</text>
</comment>
<gene>
    <name evidence="5" type="ORF">ANN_00310</name>
</gene>
<dbReference type="PANTHER" id="PTHR48043">
    <property type="entry name" value="EG:EG0003.4 PROTEIN-RELATED"/>
    <property type="match status" value="1"/>
</dbReference>
<keyword evidence="6" id="KW-1185">Reference proteome</keyword>
<keyword evidence="2" id="KW-0328">Glycosyltransferase</keyword>
<protein>
    <recommendedName>
        <fullName evidence="7">UDP-glucuronosyltransferase</fullName>
    </recommendedName>
</protein>
<comment type="similarity">
    <text evidence="1">Belongs to the UDP-glycosyltransferase family.</text>
</comment>
<dbReference type="Gene3D" id="3.40.50.2000">
    <property type="entry name" value="Glycogen Phosphorylase B"/>
    <property type="match status" value="2"/>
</dbReference>
<dbReference type="PANTHER" id="PTHR48043:SF145">
    <property type="entry name" value="FI06409P-RELATED"/>
    <property type="match status" value="1"/>
</dbReference>
<accession>A0ABQ8TQE7</accession>
<evidence type="ECO:0000256" key="4">
    <source>
        <dbReference type="SAM" id="SignalP"/>
    </source>
</evidence>
<dbReference type="InterPro" id="IPR050271">
    <property type="entry name" value="UDP-glycosyltransferase"/>
</dbReference>
<feature type="chain" id="PRO_5045044802" description="UDP-glucuronosyltransferase" evidence="4">
    <location>
        <begin position="24"/>
        <end position="614"/>
    </location>
</feature>
<dbReference type="Pfam" id="PF00201">
    <property type="entry name" value="UDPGT"/>
    <property type="match status" value="1"/>
</dbReference>
<evidence type="ECO:0000256" key="2">
    <source>
        <dbReference type="ARBA" id="ARBA00022676"/>
    </source>
</evidence>
<evidence type="ECO:0008006" key="7">
    <source>
        <dbReference type="Google" id="ProtNLM"/>
    </source>
</evidence>
<evidence type="ECO:0000313" key="6">
    <source>
        <dbReference type="Proteomes" id="UP001148838"/>
    </source>
</evidence>
<dbReference type="EMBL" id="JAJSOF020000003">
    <property type="protein sequence ID" value="KAJ4448918.1"/>
    <property type="molecule type" value="Genomic_DNA"/>
</dbReference>
<dbReference type="SUPFAM" id="SSF53756">
    <property type="entry name" value="UDP-Glycosyltransferase/glycogen phosphorylase"/>
    <property type="match status" value="1"/>
</dbReference>
<keyword evidence="4" id="KW-0732">Signal</keyword>
<dbReference type="InterPro" id="IPR002213">
    <property type="entry name" value="UDP_glucos_trans"/>
</dbReference>
<dbReference type="CDD" id="cd03784">
    <property type="entry name" value="GT1_Gtf-like"/>
    <property type="match status" value="1"/>
</dbReference>
<sequence>MRRFHLLILAVLAAYFPAEKTEAARIISLMTYSGFSHFLLFENYMKNLASHGHNVTVVSHFPQKQQIENYTDISLQGSLPEMKQSFNIQEMRRLGILGVWNLYWEYQVGICEAVFKHPNMQKLLKSDEKFDLVVTHLLAADCMLGFAHKFKAPLISLSTSVVIPWGNYRIGNVDNPSYVPNYFLPFTDRMNLWQRVLNTLYNVASIVGHYIFSEMPSDDFLRKYFGPAMPPLSELKKKTSLLIVNSHFTLNSPRPMVPAVVEVAGLHINKRGKLSRDIEDFLDASTEGVIYFSLGSILDIDSLPRETLQTFIDVFSRLPQRVLWKIGNVSGLPDNVKCASWFSQFEILKHPNVRMFITHGGLLGTQEAIYAGVPMLGIPIVFDQELNIRTYVTKGVAIQLDYESISTESLLTSINELLNDPRYQKNAKHLSQLFRDRPQAAMDTAIYWTEYVIRHRGAPHLRSSALDLSWYQYLLLDVTLVTYMTLMLRVFENKVLRKIFGAKRDEVTAEWRKLHNTELHALYSSPDIIRNIKSRRLRWPGHATRVGESRNAYRMLVGRLEGKRPLGRPRRRWEDNIKMDLREVRYDGRDWINLAQDRDRWQAYVRAAMNLRVP</sequence>
<keyword evidence="3" id="KW-0808">Transferase</keyword>
<evidence type="ECO:0000313" key="5">
    <source>
        <dbReference type="EMBL" id="KAJ4448918.1"/>
    </source>
</evidence>
<evidence type="ECO:0000256" key="1">
    <source>
        <dbReference type="ARBA" id="ARBA00009995"/>
    </source>
</evidence>
<organism evidence="5 6">
    <name type="scientific">Periplaneta americana</name>
    <name type="common">American cockroach</name>
    <name type="synonym">Blatta americana</name>
    <dbReference type="NCBI Taxonomy" id="6978"/>
    <lineage>
        <taxon>Eukaryota</taxon>
        <taxon>Metazoa</taxon>
        <taxon>Ecdysozoa</taxon>
        <taxon>Arthropoda</taxon>
        <taxon>Hexapoda</taxon>
        <taxon>Insecta</taxon>
        <taxon>Pterygota</taxon>
        <taxon>Neoptera</taxon>
        <taxon>Polyneoptera</taxon>
        <taxon>Dictyoptera</taxon>
        <taxon>Blattodea</taxon>
        <taxon>Blattoidea</taxon>
        <taxon>Blattidae</taxon>
        <taxon>Blattinae</taxon>
        <taxon>Periplaneta</taxon>
    </lineage>
</organism>
<dbReference type="Proteomes" id="UP001148838">
    <property type="component" value="Unassembled WGS sequence"/>
</dbReference>
<name>A0ABQ8TQE7_PERAM</name>
<feature type="signal peptide" evidence="4">
    <location>
        <begin position="1"/>
        <end position="23"/>
    </location>
</feature>
<evidence type="ECO:0000256" key="3">
    <source>
        <dbReference type="ARBA" id="ARBA00022679"/>
    </source>
</evidence>